<proteinExistence type="inferred from homology"/>
<dbReference type="Pfam" id="PF00032">
    <property type="entry name" value="Cytochrom_B_C"/>
    <property type="match status" value="1"/>
</dbReference>
<protein>
    <recommendedName>
        <fullName evidence="3 18">Cytochrome b</fullName>
    </recommendedName>
</protein>
<dbReference type="RefSeq" id="YP_009108159.1">
    <property type="nucleotide sequence ID" value="NC_025636.1"/>
</dbReference>
<dbReference type="PANTHER" id="PTHR19271:SF16">
    <property type="entry name" value="CYTOCHROME B"/>
    <property type="match status" value="1"/>
</dbReference>
<feature type="transmembrane region" description="Helical" evidence="18">
    <location>
        <begin position="112"/>
        <end position="134"/>
    </location>
</feature>
<dbReference type="AlphaFoldDB" id="A0A0U1XJ13"/>
<evidence type="ECO:0000256" key="17">
    <source>
        <dbReference type="PIRSR" id="PIRSR038885-2"/>
    </source>
</evidence>
<dbReference type="CDD" id="cd00290">
    <property type="entry name" value="cytochrome_b_C"/>
    <property type="match status" value="1"/>
</dbReference>
<feature type="transmembrane region" description="Helical" evidence="18">
    <location>
        <begin position="37"/>
        <end position="58"/>
    </location>
</feature>
<comment type="cofactor">
    <cofactor evidence="17">
        <name>heme</name>
        <dbReference type="ChEBI" id="CHEBI:30413"/>
    </cofactor>
    <text evidence="17">Binds 2 heme groups non-covalently.</text>
</comment>
<keyword evidence="12 17" id="KW-0408">Iron</keyword>
<evidence type="ECO:0000256" key="6">
    <source>
        <dbReference type="ARBA" id="ARBA00022660"/>
    </source>
</evidence>
<sequence>MVYSFRQSNTMIKGVSSVVYDLPAPVNISAMWNFGSLLGACLVFQIVSGFFLVMHYTPSVELAFYSVGHITRDVNSGWIMRNCHVNGASLFFACMYMHIGRGMYYHSFTFKHTWSVGTTIFLLSMLAAFLGYVLPWGQMSFWGATVITSLLSAVPYLGNDIVTWIWGGFAVSDATLKRFFVLHYIIPFVVSGLVVLHIIFLHSTGSNNPLGVSSDADKVPFHNYFTIKDLIGIFMVWGIIFLLSFLFPMLLMDPVNFDPADPMNTPLHIQPEWYFLFAYTILRSIESKLGGVVALGASVLILYVLPFYPKSYFRGTGFYPLSQFLFWYFVACFMVLTFLGACPAEWPYHTMSVIGSCSYFMFYIINPLLMEIWDSSLGVSGEEVI</sequence>
<accession>A0A0U1XJ13</accession>
<evidence type="ECO:0000256" key="11">
    <source>
        <dbReference type="ARBA" id="ARBA00022989"/>
    </source>
</evidence>
<dbReference type="InterPro" id="IPR048260">
    <property type="entry name" value="Cytochrome_b_C_euk/bac"/>
</dbReference>
<keyword evidence="10 18" id="KW-0249">Electron transport</keyword>
<feature type="transmembrane region" description="Helical" evidence="18">
    <location>
        <begin position="346"/>
        <end position="365"/>
    </location>
</feature>
<evidence type="ECO:0000256" key="8">
    <source>
        <dbReference type="ARBA" id="ARBA00022723"/>
    </source>
</evidence>
<dbReference type="InterPro" id="IPR027387">
    <property type="entry name" value="Cytb/b6-like_sf"/>
</dbReference>
<dbReference type="CDD" id="cd00284">
    <property type="entry name" value="Cytochrome_b_N"/>
    <property type="match status" value="1"/>
</dbReference>
<evidence type="ECO:0000256" key="12">
    <source>
        <dbReference type="ARBA" id="ARBA00023004"/>
    </source>
</evidence>
<dbReference type="InterPro" id="IPR005798">
    <property type="entry name" value="Cyt_b/b6_C"/>
</dbReference>
<comment type="function">
    <text evidence="1 18">Component of the ubiquinol-cytochrome c reductase complex (complex III or cytochrome b-c1 complex) that is part of the mitochondrial respiratory chain. The b-c1 complex mediates electron transfer from ubiquinol to cytochrome c. Contributes to the generation of a proton gradient across the mitochondrial membrane that is then used for ATP synthesis.</text>
</comment>
<dbReference type="InterPro" id="IPR016174">
    <property type="entry name" value="Di-haem_cyt_TM"/>
</dbReference>
<evidence type="ECO:0000313" key="21">
    <source>
        <dbReference type="EMBL" id="AIU56068.1"/>
    </source>
</evidence>
<comment type="cofactor">
    <cofactor evidence="18">
        <name>heme b</name>
        <dbReference type="ChEBI" id="CHEBI:60344"/>
    </cofactor>
    <text evidence="18">Binds 2 heme groups non-covalently.</text>
</comment>
<evidence type="ECO:0000256" key="5">
    <source>
        <dbReference type="ARBA" id="ARBA00022617"/>
    </source>
</evidence>
<dbReference type="PROSITE" id="PS51003">
    <property type="entry name" value="CYTB_CTER"/>
    <property type="match status" value="1"/>
</dbReference>
<feature type="transmembrane region" description="Helical" evidence="18">
    <location>
        <begin position="289"/>
        <end position="308"/>
    </location>
</feature>
<keyword evidence="4 18" id="KW-0813">Transport</keyword>
<dbReference type="CTD" id="4519"/>
<dbReference type="GO" id="GO:0008121">
    <property type="term" value="F:quinol-cytochrome-c reductase activity"/>
    <property type="evidence" value="ECO:0007669"/>
    <property type="project" value="InterPro"/>
</dbReference>
<keyword evidence="15 18" id="KW-0472">Membrane</keyword>
<evidence type="ECO:0000256" key="18">
    <source>
        <dbReference type="RuleBase" id="RU362117"/>
    </source>
</evidence>
<gene>
    <name evidence="21" type="primary">cytb</name>
</gene>
<organism evidence="21">
    <name type="scientific">Panopea globosa</name>
    <dbReference type="NCBI Taxonomy" id="1237092"/>
    <lineage>
        <taxon>Eukaryota</taxon>
        <taxon>Metazoa</taxon>
        <taxon>Spiralia</taxon>
        <taxon>Lophotrochozoa</taxon>
        <taxon>Mollusca</taxon>
        <taxon>Bivalvia</taxon>
        <taxon>Autobranchia</taxon>
        <taxon>Heteroconchia</taxon>
        <taxon>Euheterodonta</taxon>
        <taxon>Imparidentia</taxon>
        <taxon>Adapedonta</taxon>
        <taxon>Hiatelloidea</taxon>
        <taxon>Hiatellidae</taxon>
        <taxon>Panopea</taxon>
    </lineage>
</organism>
<name>A0A0U1XJ13_9BIVA</name>
<dbReference type="GO" id="GO:0006122">
    <property type="term" value="P:mitochondrial electron transport, ubiquinol to cytochrome c"/>
    <property type="evidence" value="ECO:0007669"/>
    <property type="project" value="TreeGrafter"/>
</dbReference>
<reference evidence="21" key="1">
    <citation type="journal article" date="2014" name="Mitochondrial DNA">
        <title>Novel gene arrangement in the mitochondrial genome of the Cortes Geoduck clam (Panopea globosa).</title>
        <authorList>
            <person name="Bisbal-Pardo C.I."/>
            <person name="Rio-Portilla M.A."/>
            <person name="Rocha-Olivares A."/>
        </authorList>
    </citation>
    <scope>NUCLEOTIDE SEQUENCE</scope>
</reference>
<dbReference type="EMBL" id="KM580068">
    <property type="protein sequence ID" value="AIU56068.1"/>
    <property type="molecule type" value="Genomic_DNA"/>
</dbReference>
<keyword evidence="11 18" id="KW-1133">Transmembrane helix</keyword>
<evidence type="ECO:0000259" key="20">
    <source>
        <dbReference type="PROSITE" id="PS51003"/>
    </source>
</evidence>
<dbReference type="SUPFAM" id="SSF81648">
    <property type="entry name" value="a domain/subunit of cytochrome bc1 complex (Ubiquinol-cytochrome c reductase)"/>
    <property type="match status" value="1"/>
</dbReference>
<evidence type="ECO:0000256" key="16">
    <source>
        <dbReference type="PIRSR" id="PIRSR038885-1"/>
    </source>
</evidence>
<feature type="binding site" evidence="16">
    <location>
        <position position="202"/>
    </location>
    <ligand>
        <name>a ubiquinone</name>
        <dbReference type="ChEBI" id="CHEBI:16389"/>
    </ligand>
</feature>
<feature type="binding site" description="axial binding residue" evidence="17">
    <location>
        <position position="84"/>
    </location>
    <ligand>
        <name>heme b</name>
        <dbReference type="ChEBI" id="CHEBI:60344"/>
        <label>b562</label>
    </ligand>
    <ligandPart>
        <name>Fe</name>
        <dbReference type="ChEBI" id="CHEBI:18248"/>
    </ligandPart>
</feature>
<evidence type="ECO:0000256" key="13">
    <source>
        <dbReference type="ARBA" id="ARBA00023075"/>
    </source>
</evidence>
<feature type="domain" description="Cytochrome b/b6 C-terminal region profile" evidence="20">
    <location>
        <begin position="211"/>
        <end position="381"/>
    </location>
</feature>
<feature type="transmembrane region" description="Helical" evidence="18">
    <location>
        <begin position="179"/>
        <end position="200"/>
    </location>
</feature>
<evidence type="ECO:0000256" key="7">
    <source>
        <dbReference type="ARBA" id="ARBA00022692"/>
    </source>
</evidence>
<keyword evidence="14 18" id="KW-0496">Mitochondrion</keyword>
<keyword evidence="13" id="KW-0830">Ubiquinone</keyword>
<evidence type="ECO:0000256" key="1">
    <source>
        <dbReference type="ARBA" id="ARBA00002566"/>
    </source>
</evidence>
<dbReference type="Gene3D" id="1.20.810.10">
    <property type="entry name" value="Cytochrome Bc1 Complex, Chain C"/>
    <property type="match status" value="1"/>
</dbReference>
<keyword evidence="8 17" id="KW-0479">Metal-binding</keyword>
<keyword evidence="5 17" id="KW-0349">Heme</keyword>
<dbReference type="PANTHER" id="PTHR19271">
    <property type="entry name" value="CYTOCHROME B"/>
    <property type="match status" value="1"/>
</dbReference>
<dbReference type="InterPro" id="IPR048259">
    <property type="entry name" value="Cytochrome_b_N_euk/bac"/>
</dbReference>
<dbReference type="InterPro" id="IPR005797">
    <property type="entry name" value="Cyt_b/b6_N"/>
</dbReference>
<geneLocation type="mitochondrion" evidence="21"/>
<dbReference type="GO" id="GO:0045275">
    <property type="term" value="C:respiratory chain complex III"/>
    <property type="evidence" value="ECO:0007669"/>
    <property type="project" value="InterPro"/>
</dbReference>
<evidence type="ECO:0000256" key="9">
    <source>
        <dbReference type="ARBA" id="ARBA00022792"/>
    </source>
</evidence>
<evidence type="ECO:0000256" key="15">
    <source>
        <dbReference type="ARBA" id="ARBA00023136"/>
    </source>
</evidence>
<evidence type="ECO:0000256" key="10">
    <source>
        <dbReference type="ARBA" id="ARBA00022982"/>
    </source>
</evidence>
<feature type="domain" description="Cytochrome b/b6 N-terminal region profile" evidence="19">
    <location>
        <begin position="2"/>
        <end position="210"/>
    </location>
</feature>
<feature type="transmembrane region" description="Helical" evidence="18">
    <location>
        <begin position="78"/>
        <end position="100"/>
    </location>
</feature>
<feature type="transmembrane region" description="Helical" evidence="18">
    <location>
        <begin position="230"/>
        <end position="251"/>
    </location>
</feature>
<evidence type="ECO:0000256" key="14">
    <source>
        <dbReference type="ARBA" id="ARBA00023128"/>
    </source>
</evidence>
<evidence type="ECO:0000256" key="4">
    <source>
        <dbReference type="ARBA" id="ARBA00022448"/>
    </source>
</evidence>
<dbReference type="GO" id="GO:0005743">
    <property type="term" value="C:mitochondrial inner membrane"/>
    <property type="evidence" value="ECO:0007669"/>
    <property type="project" value="UniProtKB-SubCell"/>
</dbReference>
<dbReference type="InterPro" id="IPR036150">
    <property type="entry name" value="Cyt_b/b6_C_sf"/>
</dbReference>
<evidence type="ECO:0000256" key="2">
    <source>
        <dbReference type="ARBA" id="ARBA00004448"/>
    </source>
</evidence>
<keyword evidence="6 18" id="KW-0679">Respiratory chain</keyword>
<dbReference type="PIRSF" id="PIRSF038885">
    <property type="entry name" value="COB"/>
    <property type="match status" value="1"/>
</dbReference>
<feature type="transmembrane region" description="Helical" evidence="18">
    <location>
        <begin position="320"/>
        <end position="339"/>
    </location>
</feature>
<keyword evidence="9" id="KW-0999">Mitochondrion inner membrane</keyword>
<dbReference type="GO" id="GO:0016491">
    <property type="term" value="F:oxidoreductase activity"/>
    <property type="evidence" value="ECO:0007669"/>
    <property type="project" value="UniProtKB-UniRule"/>
</dbReference>
<evidence type="ECO:0000256" key="3">
    <source>
        <dbReference type="ARBA" id="ARBA00013531"/>
    </source>
</evidence>
<dbReference type="GO" id="GO:0046872">
    <property type="term" value="F:metal ion binding"/>
    <property type="evidence" value="ECO:0007669"/>
    <property type="project" value="UniProtKB-UniRule"/>
</dbReference>
<comment type="similarity">
    <text evidence="18">Belongs to the cytochrome b family.</text>
</comment>
<feature type="binding site" description="axial binding residue" evidence="17">
    <location>
        <position position="183"/>
    </location>
    <ligand>
        <name>heme b</name>
        <dbReference type="ChEBI" id="CHEBI:60344"/>
        <label>b562</label>
    </ligand>
    <ligandPart>
        <name>Fe</name>
        <dbReference type="ChEBI" id="CHEBI:18248"/>
    </ligandPart>
</feature>
<evidence type="ECO:0000259" key="19">
    <source>
        <dbReference type="PROSITE" id="PS51002"/>
    </source>
</evidence>
<dbReference type="SUPFAM" id="SSF81342">
    <property type="entry name" value="Transmembrane di-heme cytochromes"/>
    <property type="match status" value="1"/>
</dbReference>
<dbReference type="GeneID" id="22162993"/>
<keyword evidence="7 18" id="KW-0812">Transmembrane</keyword>
<feature type="binding site" description="axial binding residue" evidence="17">
    <location>
        <position position="197"/>
    </location>
    <ligand>
        <name>heme b</name>
        <dbReference type="ChEBI" id="CHEBI:60344"/>
        <label>b566</label>
    </ligand>
    <ligandPart>
        <name>Fe</name>
        <dbReference type="ChEBI" id="CHEBI:18248"/>
    </ligandPart>
</feature>
<dbReference type="InterPro" id="IPR030689">
    <property type="entry name" value="Cytochrome_b"/>
</dbReference>
<comment type="subcellular location">
    <subcellularLocation>
        <location evidence="2">Mitochondrion inner membrane</location>
        <topology evidence="2">Multi-pass membrane protein</topology>
    </subcellularLocation>
</comment>
<feature type="binding site" description="axial binding residue" evidence="17">
    <location>
        <position position="98"/>
    </location>
    <ligand>
        <name>heme b</name>
        <dbReference type="ChEBI" id="CHEBI:60344"/>
        <label>b566</label>
    </ligand>
    <ligandPart>
        <name>Fe</name>
        <dbReference type="ChEBI" id="CHEBI:18248"/>
    </ligandPart>
</feature>
<dbReference type="Pfam" id="PF00033">
    <property type="entry name" value="Cytochrome_B"/>
    <property type="match status" value="1"/>
</dbReference>
<dbReference type="PROSITE" id="PS51002">
    <property type="entry name" value="CYTB_NTER"/>
    <property type="match status" value="1"/>
</dbReference>